<dbReference type="PANTHER" id="PTHR11361:SF148">
    <property type="entry name" value="DNA MISMATCH REPAIR PROTEIN MSH6"/>
    <property type="match status" value="1"/>
</dbReference>
<dbReference type="SUPFAM" id="SSF53150">
    <property type="entry name" value="DNA repair protein MutS, domain II"/>
    <property type="match status" value="1"/>
</dbReference>
<name>A0AAX4JLY4_9TREE</name>
<dbReference type="Pfam" id="PF05192">
    <property type="entry name" value="MutS_III"/>
    <property type="match status" value="1"/>
</dbReference>
<evidence type="ECO:0000256" key="7">
    <source>
        <dbReference type="RuleBase" id="RU003756"/>
    </source>
</evidence>
<dbReference type="InterPro" id="IPR007696">
    <property type="entry name" value="DNA_mismatch_repair_MutS_core"/>
</dbReference>
<accession>A0AAX4JLY4</accession>
<feature type="region of interest" description="Disordered" evidence="8">
    <location>
        <begin position="146"/>
        <end position="181"/>
    </location>
</feature>
<dbReference type="RefSeq" id="XP_066072328.1">
    <property type="nucleotide sequence ID" value="XM_066216231.1"/>
</dbReference>
<feature type="domain" description="DNA mismatch repair proteins mutS family" evidence="9">
    <location>
        <begin position="1092"/>
        <end position="1108"/>
    </location>
</feature>
<dbReference type="FunFam" id="3.30.420.110:FF:000013">
    <property type="entry name" value="DNA mismatch repair protein"/>
    <property type="match status" value="1"/>
</dbReference>
<dbReference type="AlphaFoldDB" id="A0AAX4JLY4"/>
<dbReference type="InterPro" id="IPR017261">
    <property type="entry name" value="DNA_mismatch_repair_MutS/MSH"/>
</dbReference>
<feature type="compositionally biased region" description="Low complexity" evidence="8">
    <location>
        <begin position="247"/>
        <end position="263"/>
    </location>
</feature>
<dbReference type="SMART" id="SM00534">
    <property type="entry name" value="MUTSac"/>
    <property type="match status" value="1"/>
</dbReference>
<dbReference type="Gene3D" id="3.40.1170.10">
    <property type="entry name" value="DNA repair protein MutS, domain I"/>
    <property type="match status" value="1"/>
</dbReference>
<feature type="compositionally biased region" description="Low complexity" evidence="8">
    <location>
        <begin position="51"/>
        <end position="62"/>
    </location>
</feature>
<dbReference type="InterPro" id="IPR036678">
    <property type="entry name" value="MutS_con_dom_sf"/>
</dbReference>
<dbReference type="InterPro" id="IPR007695">
    <property type="entry name" value="DNA_mismatch_repair_MutS-lik_N"/>
</dbReference>
<comment type="similarity">
    <text evidence="1 6 7">Belongs to the DNA mismatch repair MutS family.</text>
</comment>
<evidence type="ECO:0000259" key="9">
    <source>
        <dbReference type="PROSITE" id="PS00486"/>
    </source>
</evidence>
<dbReference type="SUPFAM" id="SSF55271">
    <property type="entry name" value="DNA repair protein MutS, domain I"/>
    <property type="match status" value="1"/>
</dbReference>
<gene>
    <name evidence="10" type="ORF">L201_000429</name>
</gene>
<evidence type="ECO:0000256" key="2">
    <source>
        <dbReference type="ARBA" id="ARBA00022741"/>
    </source>
</evidence>
<dbReference type="GO" id="GO:0140664">
    <property type="term" value="F:ATP-dependent DNA damage sensor activity"/>
    <property type="evidence" value="ECO:0007669"/>
    <property type="project" value="InterPro"/>
</dbReference>
<keyword evidence="2 6" id="KW-0547">Nucleotide-binding</keyword>
<evidence type="ECO:0000256" key="5">
    <source>
        <dbReference type="ARBA" id="ARBA00023125"/>
    </source>
</evidence>
<feature type="compositionally biased region" description="Polar residues" evidence="8">
    <location>
        <begin position="34"/>
        <end position="44"/>
    </location>
</feature>
<dbReference type="PANTHER" id="PTHR11361">
    <property type="entry name" value="DNA MISMATCH REPAIR PROTEIN MUTS FAMILY MEMBER"/>
    <property type="match status" value="1"/>
</dbReference>
<dbReference type="Gene3D" id="1.10.1420.10">
    <property type="match status" value="2"/>
</dbReference>
<dbReference type="GO" id="GO:0032301">
    <property type="term" value="C:MutSalpha complex"/>
    <property type="evidence" value="ECO:0007669"/>
    <property type="project" value="TreeGrafter"/>
</dbReference>
<dbReference type="InterPro" id="IPR007861">
    <property type="entry name" value="DNA_mismatch_repair_MutS_clamp"/>
</dbReference>
<dbReference type="Pfam" id="PF01624">
    <property type="entry name" value="MutS_I"/>
    <property type="match status" value="1"/>
</dbReference>
<evidence type="ECO:0000256" key="3">
    <source>
        <dbReference type="ARBA" id="ARBA00022763"/>
    </source>
</evidence>
<dbReference type="PIRSF" id="PIRSF037677">
    <property type="entry name" value="DNA_mis_repair_Msh6"/>
    <property type="match status" value="1"/>
</dbReference>
<feature type="region of interest" description="Disordered" evidence="8">
    <location>
        <begin position="197"/>
        <end position="294"/>
    </location>
</feature>
<dbReference type="Pfam" id="PF05190">
    <property type="entry name" value="MutS_IV"/>
    <property type="match status" value="1"/>
</dbReference>
<dbReference type="Proteomes" id="UP001355207">
    <property type="component" value="Chromosome 1"/>
</dbReference>
<evidence type="ECO:0000313" key="11">
    <source>
        <dbReference type="Proteomes" id="UP001355207"/>
    </source>
</evidence>
<dbReference type="GeneID" id="91091101"/>
<feature type="region of interest" description="Disordered" evidence="8">
    <location>
        <begin position="1"/>
        <end position="118"/>
    </location>
</feature>
<dbReference type="Pfam" id="PF00488">
    <property type="entry name" value="MutS_V"/>
    <property type="match status" value="1"/>
</dbReference>
<evidence type="ECO:0000256" key="4">
    <source>
        <dbReference type="ARBA" id="ARBA00022840"/>
    </source>
</evidence>
<dbReference type="Pfam" id="PF05188">
    <property type="entry name" value="MutS_II"/>
    <property type="match status" value="1"/>
</dbReference>
<dbReference type="SUPFAM" id="SSF48334">
    <property type="entry name" value="DNA repair protein MutS, domain III"/>
    <property type="match status" value="1"/>
</dbReference>
<feature type="compositionally biased region" description="Basic and acidic residues" evidence="8">
    <location>
        <begin position="1"/>
        <end position="14"/>
    </location>
</feature>
<feature type="compositionally biased region" description="Polar residues" evidence="8">
    <location>
        <begin position="271"/>
        <end position="294"/>
    </location>
</feature>
<dbReference type="InterPro" id="IPR000432">
    <property type="entry name" value="DNA_mismatch_repair_MutS_C"/>
</dbReference>
<keyword evidence="6 7" id="KW-0234">DNA repair</keyword>
<organism evidence="10 11">
    <name type="scientific">Kwoniella dendrophila CBS 6074</name>
    <dbReference type="NCBI Taxonomy" id="1295534"/>
    <lineage>
        <taxon>Eukaryota</taxon>
        <taxon>Fungi</taxon>
        <taxon>Dikarya</taxon>
        <taxon>Basidiomycota</taxon>
        <taxon>Agaricomycotina</taxon>
        <taxon>Tremellomycetes</taxon>
        <taxon>Tremellales</taxon>
        <taxon>Cryptococcaceae</taxon>
        <taxon>Kwoniella</taxon>
    </lineage>
</organism>
<dbReference type="FunFam" id="3.40.50.300:FF:001752">
    <property type="entry name" value="DNA mismatch repair protein"/>
    <property type="match status" value="1"/>
</dbReference>
<evidence type="ECO:0000313" key="10">
    <source>
        <dbReference type="EMBL" id="WWC85565.1"/>
    </source>
</evidence>
<dbReference type="EMBL" id="CP144098">
    <property type="protein sequence ID" value="WWC85565.1"/>
    <property type="molecule type" value="Genomic_DNA"/>
</dbReference>
<dbReference type="Gene3D" id="3.30.420.110">
    <property type="entry name" value="MutS, connector domain"/>
    <property type="match status" value="1"/>
</dbReference>
<dbReference type="SUPFAM" id="SSF52540">
    <property type="entry name" value="P-loop containing nucleoside triphosphate hydrolases"/>
    <property type="match status" value="1"/>
</dbReference>
<evidence type="ECO:0000256" key="8">
    <source>
        <dbReference type="SAM" id="MobiDB-lite"/>
    </source>
</evidence>
<dbReference type="GO" id="GO:0030983">
    <property type="term" value="F:mismatched DNA binding"/>
    <property type="evidence" value="ECO:0007669"/>
    <property type="project" value="UniProtKB-UniRule"/>
</dbReference>
<keyword evidence="3 6" id="KW-0227">DNA damage</keyword>
<keyword evidence="11" id="KW-1185">Reference proteome</keyword>
<dbReference type="InterPro" id="IPR016151">
    <property type="entry name" value="DNA_mismatch_repair_MutS_N"/>
</dbReference>
<protein>
    <recommendedName>
        <fullName evidence="6">DNA mismatch repair protein</fullName>
    </recommendedName>
</protein>
<dbReference type="GO" id="GO:0005524">
    <property type="term" value="F:ATP binding"/>
    <property type="evidence" value="ECO:0007669"/>
    <property type="project" value="UniProtKB-UniRule"/>
</dbReference>
<reference evidence="10 11" key="1">
    <citation type="submission" date="2024-01" db="EMBL/GenBank/DDBJ databases">
        <title>Comparative genomics of Cryptococcus and Kwoniella reveals pathogenesis evolution and contrasting modes of karyotype evolution via chromosome fusion or intercentromeric recombination.</title>
        <authorList>
            <person name="Coelho M.A."/>
            <person name="David-Palma M."/>
            <person name="Shea T."/>
            <person name="Bowers K."/>
            <person name="McGinley-Smith S."/>
            <person name="Mohammad A.W."/>
            <person name="Gnirke A."/>
            <person name="Yurkov A.M."/>
            <person name="Nowrousian M."/>
            <person name="Sun S."/>
            <person name="Cuomo C.A."/>
            <person name="Heitman J."/>
        </authorList>
    </citation>
    <scope>NUCLEOTIDE SEQUENCE [LARGE SCALE GENOMIC DNA]</scope>
    <source>
        <strain evidence="10 11">CBS 6074</strain>
    </source>
</reference>
<sequence length="1269" mass="140515">MAKAKPETPKDAKTSKQSTLASFFGAPKPGPRPASTNPSSSPALNNGIRRPSSATAGPASSPVVRTTQGKDLLGKSSPLGGNKKNNFIESEDELTPPPESGPSSSGKKAVIPEEDEDVQMLEDEKEAVAADGSPIKTGRRVKRKVMYVESDSDGSEEDVVPKGRSGRKPRKSLKADSDAEDFVFDDADDAAMAAAAEEYEASIVSRSPSAFSASPEPIKKKAAPKRGFVAPKSAPKKDTTSWYDGNSSARGSSPPPEASSSRPGPRPLPSTTYNSDSQVNNAGASARSNDSNSLFLTKAERSKLEAKEQRREAEQCFDFLVNVKDKDGHSPDHPDYDKRTIAIPKQRFNDKKGPNSFTPFEKQFWEIKQNHYDTILFFQKGKFYELYEDDALVGHQEFDLKLTDRVKMKMVGVPEQSLEYWIQKFLGAGHKVGVVEQAETAIGMQMRNKKDASSGNKGKEPAIVNRELRQVFTNGTIVDGTYLSSDDANHCVVIKEFVSEIDGTSAFGVCILDASTGHFDLSAFEDDILRTRLETMFRQIRPKELVHSKGNLSVNTTRMLRNILPSATQWQSFEEGKEFCSANEALAQLSEFFAVDEDQLSAGKAPLPDAIRHYQDNRLAMEALGGMLFYLRSLQLDKDLVSQSNFDIYDPMKEGQNLILDGQTLAHMEVLVNDDGGTEGTLYELLQRCITPFGKRLFHLWLTMPLRDADAIDSRLDAVDDIMNDNTAFSREFTNLCKGIPDLERLISRIHAGSERESKFLDVIGNFQKLQSGVEKLRSLAENFKSPSVGGLLRTIPDLSNHLEHIQSMYEEYRDGKTVAILPRPGADEECDAADAAVQDIDGRLNAYLKEAKRITGLSHGEIKYWHSSLGLKEIYHIEVPARTKVPSNWSKQSSTKAVDRYCTPQTIPLIREIQEAKETANATKKDFYKRLLGEFDKDRKVWLKAVRVIAELDCLVSLAKASGDMDEPKCRPEFIESSLAFIDFEELRHPSMCLRSDFISNNVQLGYTQARQVLLTGPNMAGKSTLLRMTAAGVIMAQLGCYVPASKAKMSPVDRIQTRMGAYDNMFASASTFKVELDECAKILRDAGPKSLVILDELGRGTSTYDGMAIAGAVLHHLATHTLPLGFFATHYGSLTDDFTYHPNIRKMHMQTHVDDELKQVVFLYKLIPGVAESSHGTHVAQMAGVPMEVVLRAQSVSDQFFADFNKKLNVKRQSSLPLMGQSDFSFLMKLFNGLSNHIKNDNQGKFAASIGDQMDVIRECIGRYEMS</sequence>
<dbReference type="PROSITE" id="PS00486">
    <property type="entry name" value="DNA_MISMATCH_REPAIR_2"/>
    <property type="match status" value="1"/>
</dbReference>
<proteinExistence type="inferred from homology"/>
<comment type="function">
    <text evidence="6 7">Component of the post-replicative DNA mismatch repair system (MMR).</text>
</comment>
<keyword evidence="4 6" id="KW-0067">ATP-binding</keyword>
<dbReference type="InterPro" id="IPR007860">
    <property type="entry name" value="DNA_mmatch_repair_MutS_con_dom"/>
</dbReference>
<dbReference type="Gene3D" id="3.40.50.300">
    <property type="entry name" value="P-loop containing nucleotide triphosphate hydrolases"/>
    <property type="match status" value="1"/>
</dbReference>
<dbReference type="GO" id="GO:0006298">
    <property type="term" value="P:mismatch repair"/>
    <property type="evidence" value="ECO:0007669"/>
    <property type="project" value="InterPro"/>
</dbReference>
<evidence type="ECO:0000256" key="1">
    <source>
        <dbReference type="ARBA" id="ARBA00006271"/>
    </source>
</evidence>
<evidence type="ECO:0000256" key="6">
    <source>
        <dbReference type="PIRNR" id="PIRNR037677"/>
    </source>
</evidence>
<dbReference type="InterPro" id="IPR036187">
    <property type="entry name" value="DNA_mismatch_repair_MutS_sf"/>
</dbReference>
<dbReference type="InterPro" id="IPR045076">
    <property type="entry name" value="MutS"/>
</dbReference>
<dbReference type="SMART" id="SM00533">
    <property type="entry name" value="MUTSd"/>
    <property type="match status" value="1"/>
</dbReference>
<dbReference type="InterPro" id="IPR027417">
    <property type="entry name" value="P-loop_NTPase"/>
</dbReference>
<keyword evidence="5 6" id="KW-0238">DNA-binding</keyword>
<dbReference type="NCBIfam" id="NF003810">
    <property type="entry name" value="PRK05399.1"/>
    <property type="match status" value="1"/>
</dbReference>